<keyword evidence="3" id="KW-1185">Reference proteome</keyword>
<feature type="compositionally biased region" description="Polar residues" evidence="1">
    <location>
        <begin position="85"/>
        <end position="131"/>
    </location>
</feature>
<dbReference type="EMBL" id="AKKV01000031">
    <property type="protein sequence ID" value="EIT84568.1"/>
    <property type="molecule type" value="Genomic_DNA"/>
</dbReference>
<evidence type="ECO:0000313" key="3">
    <source>
        <dbReference type="Proteomes" id="UP000004080"/>
    </source>
</evidence>
<feature type="compositionally biased region" description="Basic and acidic residues" evidence="1">
    <location>
        <begin position="8"/>
        <end position="25"/>
    </location>
</feature>
<sequence length="154" mass="16936">MGNSLFQRAKEAVSHLLGQDHHEHQSTSTHQEQHITSQTQQTHAPQQHSDIDASVAQNLFSSAMANSSGAERQQFADLQEELTAHHSSSAINNNMNNESHELQPSSQYGATFSSQAPISNDAQTLLSSAMENASDEDRQQLADLQKELKDSDLK</sequence>
<dbReference type="Pfam" id="PF12758">
    <property type="entry name" value="DUF3813"/>
    <property type="match status" value="1"/>
</dbReference>
<feature type="compositionally biased region" description="Basic and acidic residues" evidence="1">
    <location>
        <begin position="135"/>
        <end position="154"/>
    </location>
</feature>
<dbReference type="PATRIC" id="fig|1196324.3.peg.2985"/>
<dbReference type="InterPro" id="IPR024217">
    <property type="entry name" value="DUF3813"/>
</dbReference>
<accession>I8UCQ8</accession>
<dbReference type="Proteomes" id="UP000004080">
    <property type="component" value="Unassembled WGS sequence"/>
</dbReference>
<evidence type="ECO:0008006" key="4">
    <source>
        <dbReference type="Google" id="ProtNLM"/>
    </source>
</evidence>
<reference evidence="2 3" key="1">
    <citation type="journal article" date="2012" name="J. Bacteriol.">
        <title>Genome of Bacillus macauensis ZFHKF-1, a Long-Chain-Forming Bacterium.</title>
        <authorList>
            <person name="Cai L."/>
            <person name="Zhang T."/>
        </authorList>
    </citation>
    <scope>NUCLEOTIDE SEQUENCE [LARGE SCALE GENOMIC DNA]</scope>
    <source>
        <strain evidence="2 3">ZFHKF-1</strain>
    </source>
</reference>
<gene>
    <name evidence="2" type="ORF">A374_14610</name>
</gene>
<feature type="compositionally biased region" description="Polar residues" evidence="1">
    <location>
        <begin position="26"/>
        <end position="48"/>
    </location>
</feature>
<feature type="compositionally biased region" description="Polar residues" evidence="1">
    <location>
        <begin position="55"/>
        <end position="71"/>
    </location>
</feature>
<comment type="caution">
    <text evidence="2">The sequence shown here is derived from an EMBL/GenBank/DDBJ whole genome shotgun (WGS) entry which is preliminary data.</text>
</comment>
<evidence type="ECO:0000256" key="1">
    <source>
        <dbReference type="SAM" id="MobiDB-lite"/>
    </source>
</evidence>
<dbReference type="AlphaFoldDB" id="I8UCQ8"/>
<name>I8UCQ8_9BACL</name>
<feature type="region of interest" description="Disordered" evidence="1">
    <location>
        <begin position="1"/>
        <end position="154"/>
    </location>
</feature>
<protein>
    <recommendedName>
        <fullName evidence="4">DUF3813 domain-containing protein</fullName>
    </recommendedName>
</protein>
<proteinExistence type="predicted"/>
<organism evidence="2 3">
    <name type="scientific">Fictibacillus macauensis ZFHKF-1</name>
    <dbReference type="NCBI Taxonomy" id="1196324"/>
    <lineage>
        <taxon>Bacteria</taxon>
        <taxon>Bacillati</taxon>
        <taxon>Bacillota</taxon>
        <taxon>Bacilli</taxon>
        <taxon>Bacillales</taxon>
        <taxon>Fictibacillaceae</taxon>
        <taxon>Fictibacillus</taxon>
    </lineage>
</organism>
<evidence type="ECO:0000313" key="2">
    <source>
        <dbReference type="EMBL" id="EIT84568.1"/>
    </source>
</evidence>
<dbReference type="OrthoDB" id="2692217at2"/>
<dbReference type="RefSeq" id="WP_007202998.1">
    <property type="nucleotide sequence ID" value="NZ_AKKV01000031.1"/>
</dbReference>